<dbReference type="AlphaFoldDB" id="A0A495VNC1"/>
<evidence type="ECO:0000313" key="3">
    <source>
        <dbReference type="Proteomes" id="UP000269493"/>
    </source>
</evidence>
<reference evidence="2 3" key="1">
    <citation type="submission" date="2018-10" db="EMBL/GenBank/DDBJ databases">
        <title>Genomic Encyclopedia of Archaeal and Bacterial Type Strains, Phase II (KMG-II): from individual species to whole genera.</title>
        <authorList>
            <person name="Goeker M."/>
        </authorList>
    </citation>
    <scope>NUCLEOTIDE SEQUENCE [LARGE SCALE GENOMIC DNA]</scope>
    <source>
        <strain evidence="2 3">NSB1</strain>
    </source>
</reference>
<keyword evidence="1" id="KW-0812">Transmembrane</keyword>
<name>A0A495VNC1_9BACT</name>
<keyword evidence="1" id="KW-0472">Membrane</keyword>
<dbReference type="EMBL" id="RBXN01000006">
    <property type="protein sequence ID" value="RKT50901.1"/>
    <property type="molecule type" value="Genomic_DNA"/>
</dbReference>
<protein>
    <submittedName>
        <fullName evidence="2">Uncharacterized protein</fullName>
    </submittedName>
</protein>
<comment type="caution">
    <text evidence="2">The sequence shown here is derived from an EMBL/GenBank/DDBJ whole genome shotgun (WGS) entry which is preliminary data.</text>
</comment>
<accession>A0A495VNC1</accession>
<keyword evidence="1" id="KW-1133">Transmembrane helix</keyword>
<proteinExistence type="predicted"/>
<evidence type="ECO:0000256" key="1">
    <source>
        <dbReference type="SAM" id="Phobius"/>
    </source>
</evidence>
<evidence type="ECO:0000313" key="2">
    <source>
        <dbReference type="EMBL" id="RKT50901.1"/>
    </source>
</evidence>
<organism evidence="2 3">
    <name type="scientific">Coprobacter fastidiosus NSB1 = JCM 33896</name>
    <dbReference type="NCBI Taxonomy" id="1349822"/>
    <lineage>
        <taxon>Bacteria</taxon>
        <taxon>Pseudomonadati</taxon>
        <taxon>Bacteroidota</taxon>
        <taxon>Bacteroidia</taxon>
        <taxon>Bacteroidales</taxon>
        <taxon>Barnesiellaceae</taxon>
        <taxon>Coprobacter</taxon>
    </lineage>
</organism>
<gene>
    <name evidence="2" type="ORF">BC742_1859</name>
</gene>
<keyword evidence="3" id="KW-1185">Reference proteome</keyword>
<dbReference type="Proteomes" id="UP000269493">
    <property type="component" value="Unassembled WGS sequence"/>
</dbReference>
<sequence length="61" mass="6639">MNGNNKCRSVNFFTFTGSELLILYLIFSILTGMALSKLDSPFIGIADFTDSILTGISVLCN</sequence>
<feature type="transmembrane region" description="Helical" evidence="1">
    <location>
        <begin position="12"/>
        <end position="35"/>
    </location>
</feature>